<evidence type="ECO:0000256" key="6">
    <source>
        <dbReference type="SAM" id="MobiDB-lite"/>
    </source>
</evidence>
<feature type="transmembrane region" description="Helical" evidence="5">
    <location>
        <begin position="414"/>
        <end position="437"/>
    </location>
</feature>
<sequence>MSPHLSTPALATPAQATSEQATQEPQPRYPLWQRLCSGWSRDQLLQLLLLLLGIALLTGGLLLPLLTMLQKSLQDENGLWVGLANFSAYFDSPHLGQTLGNTLWLGVLITALVVTIAFGYAYALTRTCMPGKSLFRLVGLIPLLMPSLLPAISLVYWFGNQGIAKGLLGGESIYGPIGIVIGLGFWCFPHALMILITALGQSDARLYEAARVLGSSGWRTFVTVTLPTARYGLLSAAIAVFTLTICDFGVAKVIGGQYSVLATDIYRQVIGMQNFSLGAVASVTLLLPALLSFALEHRVRSKMQEQSSTKAVPYSPKPHRVRDLLALGWCTLWALLFLALVGMAVYGSLVQFWPYNLGLTLDHYAFDSNSVYGWQPFTNTLQLGLYTALVGTVLVMVLAWAQEKGRHFAWLRQLLHLLAMLSLAVPGMVLGLGYIFFFNGNPLFGSLHSTLPLMVLSCVIHYYTVGHMTALTSLKQLPMELELVAISLRIPLWKAFWRVTLPASLPALLEIFIYLFVNAMTTTSAVIFLYSSDSVLASIAVLNMEDSGDTAAAAAMATLILLAAATVKLLQLFLSRALLDRTQRWRHQ</sequence>
<feature type="transmembrane region" description="Helical" evidence="5">
    <location>
        <begin position="134"/>
        <end position="158"/>
    </location>
</feature>
<evidence type="ECO:0000256" key="4">
    <source>
        <dbReference type="ARBA" id="ARBA00023136"/>
    </source>
</evidence>
<feature type="transmembrane region" description="Helical" evidence="5">
    <location>
        <begin position="324"/>
        <end position="349"/>
    </location>
</feature>
<dbReference type="InterPro" id="IPR035906">
    <property type="entry name" value="MetI-like_sf"/>
</dbReference>
<feature type="transmembrane region" description="Helical" evidence="5">
    <location>
        <begin position="103"/>
        <end position="122"/>
    </location>
</feature>
<evidence type="ECO:0000313" key="8">
    <source>
        <dbReference type="EMBL" id="QJT21745.1"/>
    </source>
</evidence>
<dbReference type="SUPFAM" id="SSF161098">
    <property type="entry name" value="MetI-like"/>
    <property type="match status" value="2"/>
</dbReference>
<feature type="region of interest" description="Disordered" evidence="6">
    <location>
        <begin position="1"/>
        <end position="25"/>
    </location>
</feature>
<proteinExistence type="inferred from homology"/>
<feature type="domain" description="ABC transmembrane type-1" evidence="7">
    <location>
        <begin position="377"/>
        <end position="571"/>
    </location>
</feature>
<accession>A0A6M4YB77</accession>
<protein>
    <submittedName>
        <fullName evidence="8">Putative 2-aminoethylphosphonate ABC transporter permease subunit</fullName>
    </submittedName>
</protein>
<feature type="domain" description="ABC transmembrane type-1" evidence="7">
    <location>
        <begin position="99"/>
        <end position="296"/>
    </location>
</feature>
<dbReference type="GO" id="GO:0055085">
    <property type="term" value="P:transmembrane transport"/>
    <property type="evidence" value="ECO:0007669"/>
    <property type="project" value="InterPro"/>
</dbReference>
<keyword evidence="2 5" id="KW-0812">Transmembrane</keyword>
<dbReference type="InterPro" id="IPR000515">
    <property type="entry name" value="MetI-like"/>
</dbReference>
<dbReference type="Gene3D" id="1.10.3720.10">
    <property type="entry name" value="MetI-like"/>
    <property type="match status" value="2"/>
</dbReference>
<feature type="transmembrane region" description="Helical" evidence="5">
    <location>
        <begin position="551"/>
        <end position="574"/>
    </location>
</feature>
<feature type="transmembrane region" description="Helical" evidence="5">
    <location>
        <begin position="383"/>
        <end position="402"/>
    </location>
</feature>
<dbReference type="Pfam" id="PF00528">
    <property type="entry name" value="BPD_transp_1"/>
    <property type="match status" value="2"/>
</dbReference>
<feature type="transmembrane region" description="Helical" evidence="5">
    <location>
        <begin position="44"/>
        <end position="66"/>
    </location>
</feature>
<evidence type="ECO:0000256" key="5">
    <source>
        <dbReference type="RuleBase" id="RU363032"/>
    </source>
</evidence>
<dbReference type="InterPro" id="IPR017664">
    <property type="entry name" value="AminoethylPonate_ABC_perm-1"/>
</dbReference>
<evidence type="ECO:0000259" key="7">
    <source>
        <dbReference type="PROSITE" id="PS50928"/>
    </source>
</evidence>
<feature type="compositionally biased region" description="Polar residues" evidence="6">
    <location>
        <begin position="14"/>
        <end position="25"/>
    </location>
</feature>
<keyword evidence="5" id="KW-0813">Transport</keyword>
<comment type="subcellular location">
    <subcellularLocation>
        <location evidence="1 5">Cell membrane</location>
        <topology evidence="1 5">Multi-pass membrane protein</topology>
    </subcellularLocation>
</comment>
<comment type="similarity">
    <text evidence="5">Belongs to the binding-protein-dependent transport system permease family.</text>
</comment>
<dbReference type="PROSITE" id="PS50928">
    <property type="entry name" value="ABC_TM1"/>
    <property type="match status" value="2"/>
</dbReference>
<evidence type="ECO:0000313" key="9">
    <source>
        <dbReference type="Proteomes" id="UP000501427"/>
    </source>
</evidence>
<evidence type="ECO:0000256" key="3">
    <source>
        <dbReference type="ARBA" id="ARBA00022989"/>
    </source>
</evidence>
<dbReference type="AlphaFoldDB" id="A0A6M4YB77"/>
<organism evidence="8 9">
    <name type="scientific">Aeromonas media</name>
    <dbReference type="NCBI Taxonomy" id="651"/>
    <lineage>
        <taxon>Bacteria</taxon>
        <taxon>Pseudomonadati</taxon>
        <taxon>Pseudomonadota</taxon>
        <taxon>Gammaproteobacteria</taxon>
        <taxon>Aeromonadales</taxon>
        <taxon>Aeromonadaceae</taxon>
        <taxon>Aeromonas</taxon>
    </lineage>
</organism>
<gene>
    <name evidence="8" type="ORF">E4184_10100</name>
</gene>
<feature type="transmembrane region" description="Helical" evidence="5">
    <location>
        <begin position="443"/>
        <end position="465"/>
    </location>
</feature>
<keyword evidence="3 5" id="KW-1133">Transmembrane helix</keyword>
<reference evidence="8 9" key="1">
    <citation type="submission" date="2019-03" db="EMBL/GenBank/DDBJ databases">
        <title>Novel transposon Tn6433 accelerates the dissemination of tet(E) in Aeromonas from aerobic biofilm under oxytetracycline stress.</title>
        <authorList>
            <person name="Shi Y."/>
            <person name="Tian Z."/>
            <person name="Zhang Y."/>
            <person name="Zhang H."/>
            <person name="Yang M."/>
        </authorList>
    </citation>
    <scope>NUCLEOTIDE SEQUENCE [LARGE SCALE GENOMIC DNA]</scope>
    <source>
        <strain evidence="8 9">T0.1-19</strain>
    </source>
</reference>
<dbReference type="PANTHER" id="PTHR43496:SF1">
    <property type="entry name" value="POLYGALACTURONAN_RHAMNOGALACTURONAN TRANSPORT SYSTEM PERMEASE PROTEIN YTEP"/>
    <property type="match status" value="1"/>
</dbReference>
<feature type="transmembrane region" description="Helical" evidence="5">
    <location>
        <begin position="511"/>
        <end position="531"/>
    </location>
</feature>
<feature type="transmembrane region" description="Helical" evidence="5">
    <location>
        <begin position="173"/>
        <end position="196"/>
    </location>
</feature>
<name>A0A6M4YB77_AERME</name>
<keyword evidence="4 5" id="KW-0472">Membrane</keyword>
<dbReference type="CDD" id="cd06261">
    <property type="entry name" value="TM_PBP2"/>
    <property type="match status" value="2"/>
</dbReference>
<feature type="transmembrane region" description="Helical" evidence="5">
    <location>
        <begin position="275"/>
        <end position="295"/>
    </location>
</feature>
<evidence type="ECO:0000256" key="1">
    <source>
        <dbReference type="ARBA" id="ARBA00004651"/>
    </source>
</evidence>
<feature type="transmembrane region" description="Helical" evidence="5">
    <location>
        <begin position="231"/>
        <end position="255"/>
    </location>
</feature>
<dbReference type="RefSeq" id="WP_171276033.1">
    <property type="nucleotide sequence ID" value="NZ_CAWPJG010000001.1"/>
</dbReference>
<dbReference type="Proteomes" id="UP000501427">
    <property type="component" value="Chromosome"/>
</dbReference>
<dbReference type="GO" id="GO:0005886">
    <property type="term" value="C:plasma membrane"/>
    <property type="evidence" value="ECO:0007669"/>
    <property type="project" value="UniProtKB-SubCell"/>
</dbReference>
<dbReference type="PANTHER" id="PTHR43496">
    <property type="entry name" value="PROTEIN LPLB"/>
    <property type="match status" value="1"/>
</dbReference>
<dbReference type="NCBIfam" id="TIGR03262">
    <property type="entry name" value="PhnU2"/>
    <property type="match status" value="1"/>
</dbReference>
<dbReference type="EMBL" id="CP038441">
    <property type="protein sequence ID" value="QJT21745.1"/>
    <property type="molecule type" value="Genomic_DNA"/>
</dbReference>
<evidence type="ECO:0000256" key="2">
    <source>
        <dbReference type="ARBA" id="ARBA00022692"/>
    </source>
</evidence>